<name>A0ABU0U6E2_9SPHI</name>
<dbReference type="EMBL" id="JAUTBA010000001">
    <property type="protein sequence ID" value="MDQ1150513.1"/>
    <property type="molecule type" value="Genomic_DNA"/>
</dbReference>
<organism evidence="1 2">
    <name type="scientific">Sphingobacterium zeae</name>
    <dbReference type="NCBI Taxonomy" id="1776859"/>
    <lineage>
        <taxon>Bacteria</taxon>
        <taxon>Pseudomonadati</taxon>
        <taxon>Bacteroidota</taxon>
        <taxon>Sphingobacteriia</taxon>
        <taxon>Sphingobacteriales</taxon>
        <taxon>Sphingobacteriaceae</taxon>
        <taxon>Sphingobacterium</taxon>
    </lineage>
</organism>
<proteinExistence type="predicted"/>
<dbReference type="Proteomes" id="UP001244640">
    <property type="component" value="Unassembled WGS sequence"/>
</dbReference>
<gene>
    <name evidence="1" type="ORF">QE382_002497</name>
</gene>
<keyword evidence="2" id="KW-1185">Reference proteome</keyword>
<dbReference type="RefSeq" id="WP_307186138.1">
    <property type="nucleotide sequence ID" value="NZ_JAUTBA010000001.1"/>
</dbReference>
<accession>A0ABU0U6E2</accession>
<protein>
    <submittedName>
        <fullName evidence="1">Uncharacterized protein</fullName>
    </submittedName>
</protein>
<reference evidence="1 2" key="1">
    <citation type="submission" date="2023-07" db="EMBL/GenBank/DDBJ databases">
        <title>Functional and genomic diversity of the sorghum phyllosphere microbiome.</title>
        <authorList>
            <person name="Shade A."/>
        </authorList>
    </citation>
    <scope>NUCLEOTIDE SEQUENCE [LARGE SCALE GENOMIC DNA]</scope>
    <source>
        <strain evidence="1 2">SORGH_AS_0892</strain>
    </source>
</reference>
<sequence length="73" mass="8410">MPINRNEFEHNIWLLSAVKINVTRESVKVMQGLREAKFAPNKRVNLHTVSESARLMANSIFSLMINQEENNAK</sequence>
<comment type="caution">
    <text evidence="1">The sequence shown here is derived from an EMBL/GenBank/DDBJ whole genome shotgun (WGS) entry which is preliminary data.</text>
</comment>
<evidence type="ECO:0000313" key="1">
    <source>
        <dbReference type="EMBL" id="MDQ1150513.1"/>
    </source>
</evidence>
<evidence type="ECO:0000313" key="2">
    <source>
        <dbReference type="Proteomes" id="UP001244640"/>
    </source>
</evidence>